<dbReference type="EMBL" id="KZ356997">
    <property type="protein sequence ID" value="PIO59757.1"/>
    <property type="molecule type" value="Genomic_DNA"/>
</dbReference>
<reference evidence="2 3" key="1">
    <citation type="submission" date="2015-09" db="EMBL/GenBank/DDBJ databases">
        <title>Draft genome of the parasitic nematode Teladorsagia circumcincta isolate WARC Sus (inbred).</title>
        <authorList>
            <person name="Mitreva M."/>
        </authorList>
    </citation>
    <scope>NUCLEOTIDE SEQUENCE [LARGE SCALE GENOMIC DNA]</scope>
    <source>
        <strain evidence="2 3">S</strain>
    </source>
</reference>
<evidence type="ECO:0000256" key="1">
    <source>
        <dbReference type="SAM" id="MobiDB-lite"/>
    </source>
</evidence>
<dbReference type="Proteomes" id="UP000230423">
    <property type="component" value="Unassembled WGS sequence"/>
</dbReference>
<protein>
    <submittedName>
        <fullName evidence="2">Uncharacterized protein</fullName>
    </submittedName>
</protein>
<organism evidence="2 3">
    <name type="scientific">Teladorsagia circumcincta</name>
    <name type="common">Brown stomach worm</name>
    <name type="synonym">Ostertagia circumcincta</name>
    <dbReference type="NCBI Taxonomy" id="45464"/>
    <lineage>
        <taxon>Eukaryota</taxon>
        <taxon>Metazoa</taxon>
        <taxon>Ecdysozoa</taxon>
        <taxon>Nematoda</taxon>
        <taxon>Chromadorea</taxon>
        <taxon>Rhabditida</taxon>
        <taxon>Rhabditina</taxon>
        <taxon>Rhabditomorpha</taxon>
        <taxon>Strongyloidea</taxon>
        <taxon>Trichostrongylidae</taxon>
        <taxon>Teladorsagia</taxon>
    </lineage>
</organism>
<feature type="region of interest" description="Disordered" evidence="1">
    <location>
        <begin position="1"/>
        <end position="34"/>
    </location>
</feature>
<evidence type="ECO:0000313" key="3">
    <source>
        <dbReference type="Proteomes" id="UP000230423"/>
    </source>
</evidence>
<accession>A0A2G9TP98</accession>
<gene>
    <name evidence="2" type="ORF">TELCIR_18768</name>
</gene>
<sequence>MGTSPEQPGVRRDHWSTGGRMSPKQRVKQDHAGKGKLEEDIAMFLDTQKEEATARYEALRLKGVEVYFKIREDVMKAAESMLPKIDIDPDAVAAFENLSIPVSRTSSQDGHEELETTSKRNDFMPSIPFELAGFSVRTPLQQNMALSNLPSVIRPKVNDIIEAFKLKFRSSKDFRDHPI</sequence>
<evidence type="ECO:0000313" key="2">
    <source>
        <dbReference type="EMBL" id="PIO59757.1"/>
    </source>
</evidence>
<dbReference type="OrthoDB" id="5869586at2759"/>
<keyword evidence="3" id="KW-1185">Reference proteome</keyword>
<name>A0A2G9TP98_TELCI</name>
<dbReference type="AlphaFoldDB" id="A0A2G9TP98"/>
<proteinExistence type="predicted"/>